<keyword evidence="3" id="KW-1185">Reference proteome</keyword>
<proteinExistence type="predicted"/>
<accession>A0A1J8Q9Q7</accession>
<dbReference type="AlphaFoldDB" id="A0A1J8Q9Q7"/>
<protein>
    <submittedName>
        <fullName evidence="2">Uncharacterized protein</fullName>
    </submittedName>
</protein>
<sequence length="338" mass="37388">MLIYSQASFMDTDATRLLDDTHGLREGFSHPPVVEVTAAQDRQTLYIAQRPERPDHKGKEKQQQHGQSQGQAQASISQTPPVAVSASTTPPPEVSGATTSLAVDGTTMADAAGTQSQPATTVTWWIRFILFTRPIPNTVRYWLDFLDHDSADILAYFTVKVFEITINSMADERTASTVTWLNSTLRSSQKSSTTVGQVQIRQWALMDPERNKKPPQKPAVKFRDLDKALLDVDIDSHSRKRKRDDTQTSQGFVEDMDPASDGDGWLDKHDPEVEQNLLYKSSDDQTLTVANDVHLNAPQLLDLLSDKPIAGGLKAPLEKEATVPLPSSGPVQWVFSLP</sequence>
<dbReference type="STRING" id="180088.A0A1J8Q9Q7"/>
<dbReference type="OrthoDB" id="3213974at2759"/>
<feature type="region of interest" description="Disordered" evidence="1">
    <location>
        <begin position="237"/>
        <end position="261"/>
    </location>
</feature>
<organism evidence="2 3">
    <name type="scientific">Rhizopogon vesiculosus</name>
    <dbReference type="NCBI Taxonomy" id="180088"/>
    <lineage>
        <taxon>Eukaryota</taxon>
        <taxon>Fungi</taxon>
        <taxon>Dikarya</taxon>
        <taxon>Basidiomycota</taxon>
        <taxon>Agaricomycotina</taxon>
        <taxon>Agaricomycetes</taxon>
        <taxon>Agaricomycetidae</taxon>
        <taxon>Boletales</taxon>
        <taxon>Suillineae</taxon>
        <taxon>Rhizopogonaceae</taxon>
        <taxon>Rhizopogon</taxon>
    </lineage>
</organism>
<feature type="compositionally biased region" description="Low complexity" evidence="1">
    <location>
        <begin position="64"/>
        <end position="78"/>
    </location>
</feature>
<name>A0A1J8Q9Q7_9AGAM</name>
<evidence type="ECO:0000313" key="3">
    <source>
        <dbReference type="Proteomes" id="UP000183567"/>
    </source>
</evidence>
<evidence type="ECO:0000313" key="2">
    <source>
        <dbReference type="EMBL" id="OJA10353.1"/>
    </source>
</evidence>
<feature type="region of interest" description="Disordered" evidence="1">
    <location>
        <begin position="51"/>
        <end position="99"/>
    </location>
</feature>
<dbReference type="EMBL" id="LVVM01005520">
    <property type="protein sequence ID" value="OJA10353.1"/>
    <property type="molecule type" value="Genomic_DNA"/>
</dbReference>
<evidence type="ECO:0000256" key="1">
    <source>
        <dbReference type="SAM" id="MobiDB-lite"/>
    </source>
</evidence>
<dbReference type="Proteomes" id="UP000183567">
    <property type="component" value="Unassembled WGS sequence"/>
</dbReference>
<gene>
    <name evidence="2" type="ORF">AZE42_07043</name>
</gene>
<comment type="caution">
    <text evidence="2">The sequence shown here is derived from an EMBL/GenBank/DDBJ whole genome shotgun (WGS) entry which is preliminary data.</text>
</comment>
<reference evidence="2 3" key="1">
    <citation type="submission" date="2016-03" db="EMBL/GenBank/DDBJ databases">
        <title>Comparative genomics of the ectomycorrhizal sister species Rhizopogon vinicolor and Rhizopogon vesiculosus (Basidiomycota: Boletales) reveals a divergence of the mating type B locus.</title>
        <authorList>
            <person name="Mujic A.B."/>
            <person name="Kuo A."/>
            <person name="Tritt A."/>
            <person name="Lipzen A."/>
            <person name="Chen C."/>
            <person name="Johnson J."/>
            <person name="Sharma A."/>
            <person name="Barry K."/>
            <person name="Grigoriev I.V."/>
            <person name="Spatafora J.W."/>
        </authorList>
    </citation>
    <scope>NUCLEOTIDE SEQUENCE [LARGE SCALE GENOMIC DNA]</scope>
    <source>
        <strain evidence="2 3">AM-OR11-056</strain>
    </source>
</reference>
<feature type="compositionally biased region" description="Basic and acidic residues" evidence="1">
    <location>
        <begin position="51"/>
        <end position="63"/>
    </location>
</feature>